<dbReference type="Proteomes" id="UP001595616">
    <property type="component" value="Unassembled WGS sequence"/>
</dbReference>
<evidence type="ECO:0000256" key="1">
    <source>
        <dbReference type="SAM" id="Coils"/>
    </source>
</evidence>
<dbReference type="NCBIfam" id="TIGR00229">
    <property type="entry name" value="sensory_box"/>
    <property type="match status" value="4"/>
</dbReference>
<keyword evidence="1" id="KW-0175">Coiled coil</keyword>
<dbReference type="InterPro" id="IPR036890">
    <property type="entry name" value="HATPase_C_sf"/>
</dbReference>
<feature type="domain" description="PAC" evidence="3">
    <location>
        <begin position="996"/>
        <end position="1048"/>
    </location>
</feature>
<organism evidence="4 5">
    <name type="scientific">Lacihabitans lacunae</name>
    <dbReference type="NCBI Taxonomy" id="1028214"/>
    <lineage>
        <taxon>Bacteria</taxon>
        <taxon>Pseudomonadati</taxon>
        <taxon>Bacteroidota</taxon>
        <taxon>Cytophagia</taxon>
        <taxon>Cytophagales</taxon>
        <taxon>Leadbetterellaceae</taxon>
        <taxon>Lacihabitans</taxon>
    </lineage>
</organism>
<gene>
    <name evidence="4" type="ORF">ACFOOI_08300</name>
</gene>
<dbReference type="InterPro" id="IPR000014">
    <property type="entry name" value="PAS"/>
</dbReference>
<evidence type="ECO:0000313" key="5">
    <source>
        <dbReference type="Proteomes" id="UP001595616"/>
    </source>
</evidence>
<evidence type="ECO:0000313" key="4">
    <source>
        <dbReference type="EMBL" id="MFC3810651.1"/>
    </source>
</evidence>
<dbReference type="PROSITE" id="PS50112">
    <property type="entry name" value="PAS"/>
    <property type="match status" value="1"/>
</dbReference>
<comment type="caution">
    <text evidence="4">The sequence shown here is derived from an EMBL/GenBank/DDBJ whole genome shotgun (WGS) entry which is preliminary data.</text>
</comment>
<dbReference type="InterPro" id="IPR003018">
    <property type="entry name" value="GAF"/>
</dbReference>
<dbReference type="InterPro" id="IPR029016">
    <property type="entry name" value="GAF-like_dom_sf"/>
</dbReference>
<sequence length="1397" mass="161624">MMVFLLILLLLIGGLVLALVIQRNKFEKLKKELNDAPGFLVDEEIEPRSEKNTNQKVKPFDPNILEINSDVVFESSSKDGIFVIENWVLVYVSANLYKRYSPYLENTKLIRLENLYSLVSEADKVMVQESVEKALERKQTYLELKFKAVDSESTSYRKDALFFLYNQAGKLTRTIIFTRDETEFENLKSRLSYIEILKEYLFNYFNGYVFCKNSKGEFLFVNDAVVNDFKVKLEDIIGKTDAELVDDQEIINKYRVEDEKVISTGKSLFIENEPGIRGDGTLGYFQTSKVPLEIPGEEGTCVLVFARDITDEVKNNIQLKEKALLADKLNNITFGLTFLDFLESDSVFDVTKKISESLIQGLELDSGAVWLLTNNEIKVYFYEKNNIVDISEPEVLNLDEWLEYMMQFNDKLVVEVSDTSKIPFKNPAIKAYFENKNIKSKVDIPLRIGSNLIGGLCCATSEIREWKHEEILFGQHIGNYFLASYEFHAKRKAENKLLAKSRILEGVEKITQLLYKNDNLKDCIHQIVEVLGKSTNVCRAYYFNLLFEINSTETIALWDKNEAEDIELPYMTEFPPSHFEFLVEKLKLKKLQVYEERTIENEEVRELLHSFGIKTMVLIPIFINDKLNSVIGFDRRISNDDWDEDSFLFLQTLASNISAAIERSENTKLIAENHFNLQLISDTVKDVFWLFDVPNKKFLFVSKACKEVFGYDENDYNKNPEIVEENVLREDFHLIKERKWKHKNNQVCEITYRIKRPDGEVRHISEKTFPILGENGEVIKVSGVSVDVTEQIKINKEVALLSTVTQKIYNSVLISDPDGTVTWVNNAFIKLFKTQFDRVVGKKISQLLKSRGINKSVNFTKDNSINNYDEIEFVDKNGEIVWISVAWSVVKNEQGQIIQYISIVNNITKRKQAELLISNSERSLRFITDNTSDGFIVIKNSRIQHYSASCERIFGFKVDDIVGNPSVSLFDYVEEKEKLKVMGLVNKSVEERGKVLEFQTKLRNFKGEYQWYEIVPNILYNEDDSLESVILVIRNIDSRKKMELALSQSQKHLNLILNSLDEMVWALTYPDLEPVFVSNSISEIYEISTEEWRSDIKSTLKAVIPEDKEVLKNIYAELDINNESQGNYRIKTRSGAIKWLKSNTKIIHDSETNKRLLIGVISDITKIKEAEKFAKESILEKQQAESAFAELELRALQMQMNPHFIFNALNAIQSYIINKEEEFANIYLSKFASLIRLFLDSSRSKYISISEEIKMLKLYADLEKLRFENKFEVIFIVDPAINIFAEIPTMLLQPFIENSINHGLRYKKEKGSLTVEFKNISDYVKVTIKDDGVGRAKSDVIRKKTNQGYKSQGLKITTQRLENYNKLNMSNIDFKIEDLYPDKEDKGTLVEILFPIN</sequence>
<dbReference type="CDD" id="cd00130">
    <property type="entry name" value="PAS"/>
    <property type="match status" value="4"/>
</dbReference>
<dbReference type="InterPro" id="IPR013655">
    <property type="entry name" value="PAS_fold_3"/>
</dbReference>
<reference evidence="5" key="1">
    <citation type="journal article" date="2019" name="Int. J. Syst. Evol. Microbiol.">
        <title>The Global Catalogue of Microorganisms (GCM) 10K type strain sequencing project: providing services to taxonomists for standard genome sequencing and annotation.</title>
        <authorList>
            <consortium name="The Broad Institute Genomics Platform"/>
            <consortium name="The Broad Institute Genome Sequencing Center for Infectious Disease"/>
            <person name="Wu L."/>
            <person name="Ma J."/>
        </authorList>
    </citation>
    <scope>NUCLEOTIDE SEQUENCE [LARGE SCALE GENOMIC DNA]</scope>
    <source>
        <strain evidence="5">CECT 7956</strain>
    </source>
</reference>
<dbReference type="Gene3D" id="3.30.565.10">
    <property type="entry name" value="Histidine kinase-like ATPase, C-terminal domain"/>
    <property type="match status" value="1"/>
</dbReference>
<accession>A0ABV7YX33</accession>
<dbReference type="SMART" id="SM00065">
    <property type="entry name" value="GAF"/>
    <property type="match status" value="2"/>
</dbReference>
<protein>
    <submittedName>
        <fullName evidence="4">PAS domain S-box protein</fullName>
    </submittedName>
</protein>
<feature type="domain" description="PAC" evidence="3">
    <location>
        <begin position="748"/>
        <end position="800"/>
    </location>
</feature>
<dbReference type="Pfam" id="PF08447">
    <property type="entry name" value="PAS_3"/>
    <property type="match status" value="2"/>
</dbReference>
<dbReference type="PANTHER" id="PTHR34220:SF7">
    <property type="entry name" value="SENSOR HISTIDINE KINASE YPDA"/>
    <property type="match status" value="1"/>
</dbReference>
<dbReference type="Gene3D" id="3.30.450.40">
    <property type="match status" value="2"/>
</dbReference>
<dbReference type="RefSeq" id="WP_379836947.1">
    <property type="nucleotide sequence ID" value="NZ_JBHRYQ010000001.1"/>
</dbReference>
<keyword evidence="5" id="KW-1185">Reference proteome</keyword>
<dbReference type="InterPro" id="IPR050640">
    <property type="entry name" value="Bact_2-comp_sensor_kinase"/>
</dbReference>
<dbReference type="EMBL" id="JBHRYQ010000001">
    <property type="protein sequence ID" value="MFC3810651.1"/>
    <property type="molecule type" value="Genomic_DNA"/>
</dbReference>
<evidence type="ECO:0000259" key="2">
    <source>
        <dbReference type="PROSITE" id="PS50112"/>
    </source>
</evidence>
<dbReference type="InterPro" id="IPR001610">
    <property type="entry name" value="PAC"/>
</dbReference>
<dbReference type="SUPFAM" id="SSF55785">
    <property type="entry name" value="PYP-like sensor domain (PAS domain)"/>
    <property type="match status" value="5"/>
</dbReference>
<feature type="domain" description="PAS" evidence="2">
    <location>
        <begin position="935"/>
        <end position="992"/>
    </location>
</feature>
<feature type="domain" description="PAC" evidence="3">
    <location>
        <begin position="1124"/>
        <end position="1176"/>
    </location>
</feature>
<feature type="coiled-coil region" evidence="1">
    <location>
        <begin position="1174"/>
        <end position="1201"/>
    </location>
</feature>
<dbReference type="InterPro" id="IPR000700">
    <property type="entry name" value="PAS-assoc_C"/>
</dbReference>
<dbReference type="Pfam" id="PF08448">
    <property type="entry name" value="PAS_4"/>
    <property type="match status" value="1"/>
</dbReference>
<evidence type="ECO:0000259" key="3">
    <source>
        <dbReference type="PROSITE" id="PS50113"/>
    </source>
</evidence>
<feature type="domain" description="PAC" evidence="3">
    <location>
        <begin position="867"/>
        <end position="919"/>
    </location>
</feature>
<dbReference type="PANTHER" id="PTHR34220">
    <property type="entry name" value="SENSOR HISTIDINE KINASE YPDA"/>
    <property type="match status" value="1"/>
</dbReference>
<dbReference type="InterPro" id="IPR013656">
    <property type="entry name" value="PAS_4"/>
</dbReference>
<dbReference type="Pfam" id="PF06580">
    <property type="entry name" value="His_kinase"/>
    <property type="match status" value="1"/>
</dbReference>
<dbReference type="PROSITE" id="PS50113">
    <property type="entry name" value="PAC"/>
    <property type="match status" value="4"/>
</dbReference>
<dbReference type="Pfam" id="PF13426">
    <property type="entry name" value="PAS_9"/>
    <property type="match status" value="2"/>
</dbReference>
<dbReference type="InterPro" id="IPR035965">
    <property type="entry name" value="PAS-like_dom_sf"/>
</dbReference>
<dbReference type="SMART" id="SM00091">
    <property type="entry name" value="PAS"/>
    <property type="match status" value="6"/>
</dbReference>
<dbReference type="InterPro" id="IPR010559">
    <property type="entry name" value="Sig_transdc_His_kin_internal"/>
</dbReference>
<proteinExistence type="predicted"/>
<name>A0ABV7YX33_9BACT</name>
<dbReference type="Gene3D" id="3.30.450.20">
    <property type="entry name" value="PAS domain"/>
    <property type="match status" value="5"/>
</dbReference>
<dbReference type="SUPFAM" id="SSF55781">
    <property type="entry name" value="GAF domain-like"/>
    <property type="match status" value="2"/>
</dbReference>
<dbReference type="SMART" id="SM00086">
    <property type="entry name" value="PAC"/>
    <property type="match status" value="5"/>
</dbReference>
<dbReference type="SUPFAM" id="SSF55874">
    <property type="entry name" value="ATPase domain of HSP90 chaperone/DNA topoisomerase II/histidine kinase"/>
    <property type="match status" value="1"/>
</dbReference>